<dbReference type="SUPFAM" id="SSF50729">
    <property type="entry name" value="PH domain-like"/>
    <property type="match status" value="1"/>
</dbReference>
<keyword evidence="3 4" id="KW-0653">Protein transport</keyword>
<dbReference type="EMBL" id="ML119701">
    <property type="protein sequence ID" value="RPA79215.1"/>
    <property type="molecule type" value="Genomic_DNA"/>
</dbReference>
<evidence type="ECO:0000256" key="5">
    <source>
        <dbReference type="SAM" id="MobiDB-lite"/>
    </source>
</evidence>
<dbReference type="GO" id="GO:0000814">
    <property type="term" value="C:ESCRT II complex"/>
    <property type="evidence" value="ECO:0007669"/>
    <property type="project" value="UniProtKB-UniRule"/>
</dbReference>
<evidence type="ECO:0000256" key="4">
    <source>
        <dbReference type="RuleBase" id="RU367095"/>
    </source>
</evidence>
<dbReference type="SUPFAM" id="SSF46785">
    <property type="entry name" value="Winged helix' DNA-binding domain"/>
    <property type="match status" value="1"/>
</dbReference>
<keyword evidence="8" id="KW-1185">Reference proteome</keyword>
<dbReference type="InterPro" id="IPR031558">
    <property type="entry name" value="Vps36-NZF-N"/>
</dbReference>
<dbReference type="OrthoDB" id="271448at2759"/>
<dbReference type="PANTHER" id="PTHR13128:SF12">
    <property type="entry name" value="VACUOLAR PROTEIN-SORTING-ASSOCIATED PROTEIN 36"/>
    <property type="match status" value="1"/>
</dbReference>
<keyword evidence="4" id="KW-0967">Endosome</keyword>
<sequence>MFRRTDLTPANRPVLQPDEDLLQVQESVGLYSGKQKIPNYQNGAIYLTSHRLLYISNTSASTHNIALDLSSIRRTEYYAGFLKSSPKITLHLTAPSSSTSDASPRNSVSETTSPAASSAGTSRIGTPVIKRQLTNWICPICSLSNPVPEGFSGAARKEDIPPCLACGIRPDISVLEKAIVESGVSQLSLDSRQGSPHPLRSSSFAPPPDAPTAGSDGGKDKGKGKEFVVCPLCTFHNHPEVPTCEMCNTALPTSSTATAATTKSTPSPPPVPEEFSKPIDILKLSFRSGGSQEFLTKLKEALVQRKWILRSAPAAPKPNEITKADKDRAEEARKPVIGIAGLERRGEDVRKKNEDVMGGAFEDLEALKARAADMMQVATAFAAQFPDESLPFHLPTIPTSHAPPPSGSTSTAFHHTIARQIADFLLSPIPSRRTYTTTSSSNDTFLASQGGTITLPDLYAAFNRSRGIDLISPSDLAAATALFETLSLPVRIKKFKRSGAIVVRSVLEDDEKTERRILGFVTRVRKAEAGDRNWGWGRGVTAVEVARQFGWYLGVAAEWLEMCEDRGSLCREVGGEGVLWWENWFGRDVKEVPGWSGQVVEVA</sequence>
<feature type="region of interest" description="Disordered" evidence="5">
    <location>
        <begin position="187"/>
        <end position="221"/>
    </location>
</feature>
<dbReference type="Pfam" id="PF04157">
    <property type="entry name" value="EAP30"/>
    <property type="match status" value="1"/>
</dbReference>
<accession>A0A3N4HZC0</accession>
<evidence type="ECO:0000256" key="3">
    <source>
        <dbReference type="ARBA" id="ARBA00022927"/>
    </source>
</evidence>
<dbReference type="InterPro" id="IPR036390">
    <property type="entry name" value="WH_DNA-bd_sf"/>
</dbReference>
<feature type="domain" description="GLUE N-terminal" evidence="6">
    <location>
        <begin position="5"/>
        <end position="314"/>
    </location>
</feature>
<dbReference type="AlphaFoldDB" id="A0A3N4HZC0"/>
<dbReference type="InterPro" id="IPR036388">
    <property type="entry name" value="WH-like_DNA-bd_sf"/>
</dbReference>
<dbReference type="Pfam" id="PF16988">
    <property type="entry name" value="Vps36-NZF-N"/>
    <property type="match status" value="1"/>
</dbReference>
<evidence type="ECO:0000256" key="1">
    <source>
        <dbReference type="ARBA" id="ARBA00009697"/>
    </source>
</evidence>
<comment type="subcellular location">
    <subcellularLocation>
        <location evidence="4">Cytoplasm</location>
    </subcellularLocation>
    <subcellularLocation>
        <location evidence="4">Endosome</location>
    </subcellularLocation>
</comment>
<proteinExistence type="inferred from homology"/>
<dbReference type="GO" id="GO:0031902">
    <property type="term" value="C:late endosome membrane"/>
    <property type="evidence" value="ECO:0007669"/>
    <property type="project" value="UniProtKB-UniRule"/>
</dbReference>
<gene>
    <name evidence="7" type="ORF">BJ508DRAFT_416000</name>
</gene>
<feature type="region of interest" description="Disordered" evidence="5">
    <location>
        <begin position="93"/>
        <end position="123"/>
    </location>
</feature>
<dbReference type="PANTHER" id="PTHR13128">
    <property type="entry name" value="VACUOLAR PROTEIN-SORTING-ASSOCIATED PROTEIN 36"/>
    <property type="match status" value="1"/>
</dbReference>
<dbReference type="InterPro" id="IPR036443">
    <property type="entry name" value="Znf_RanBP2_sf"/>
</dbReference>
<organism evidence="7 8">
    <name type="scientific">Ascobolus immersus RN42</name>
    <dbReference type="NCBI Taxonomy" id="1160509"/>
    <lineage>
        <taxon>Eukaryota</taxon>
        <taxon>Fungi</taxon>
        <taxon>Dikarya</taxon>
        <taxon>Ascomycota</taxon>
        <taxon>Pezizomycotina</taxon>
        <taxon>Pezizomycetes</taxon>
        <taxon>Pezizales</taxon>
        <taxon>Ascobolaceae</taxon>
        <taxon>Ascobolus</taxon>
    </lineage>
</organism>
<evidence type="ECO:0000259" key="6">
    <source>
        <dbReference type="PROSITE" id="PS51495"/>
    </source>
</evidence>
<dbReference type="GO" id="GO:0043130">
    <property type="term" value="F:ubiquitin binding"/>
    <property type="evidence" value="ECO:0007669"/>
    <property type="project" value="UniProtKB-UniRule"/>
</dbReference>
<dbReference type="FunFam" id="1.10.10.10:FF:000527">
    <property type="entry name" value="Vacuolar protein sorting protein (Vps36), putative"/>
    <property type="match status" value="1"/>
</dbReference>
<dbReference type="Proteomes" id="UP000275078">
    <property type="component" value="Unassembled WGS sequence"/>
</dbReference>
<evidence type="ECO:0000256" key="2">
    <source>
        <dbReference type="ARBA" id="ARBA00022448"/>
    </source>
</evidence>
<reference evidence="7 8" key="1">
    <citation type="journal article" date="2018" name="Nat. Ecol. Evol.">
        <title>Pezizomycetes genomes reveal the molecular basis of ectomycorrhizal truffle lifestyle.</title>
        <authorList>
            <person name="Murat C."/>
            <person name="Payen T."/>
            <person name="Noel B."/>
            <person name="Kuo A."/>
            <person name="Morin E."/>
            <person name="Chen J."/>
            <person name="Kohler A."/>
            <person name="Krizsan K."/>
            <person name="Balestrini R."/>
            <person name="Da Silva C."/>
            <person name="Montanini B."/>
            <person name="Hainaut M."/>
            <person name="Levati E."/>
            <person name="Barry K.W."/>
            <person name="Belfiori B."/>
            <person name="Cichocki N."/>
            <person name="Clum A."/>
            <person name="Dockter R.B."/>
            <person name="Fauchery L."/>
            <person name="Guy J."/>
            <person name="Iotti M."/>
            <person name="Le Tacon F."/>
            <person name="Lindquist E.A."/>
            <person name="Lipzen A."/>
            <person name="Malagnac F."/>
            <person name="Mello A."/>
            <person name="Molinier V."/>
            <person name="Miyauchi S."/>
            <person name="Poulain J."/>
            <person name="Riccioni C."/>
            <person name="Rubini A."/>
            <person name="Sitrit Y."/>
            <person name="Splivallo R."/>
            <person name="Traeger S."/>
            <person name="Wang M."/>
            <person name="Zifcakova L."/>
            <person name="Wipf D."/>
            <person name="Zambonelli A."/>
            <person name="Paolocci F."/>
            <person name="Nowrousian M."/>
            <person name="Ottonello S."/>
            <person name="Baldrian P."/>
            <person name="Spatafora J.W."/>
            <person name="Henrissat B."/>
            <person name="Nagy L.G."/>
            <person name="Aury J.M."/>
            <person name="Wincker P."/>
            <person name="Grigoriev I.V."/>
            <person name="Bonfante P."/>
            <person name="Martin F.M."/>
        </authorList>
    </citation>
    <scope>NUCLEOTIDE SEQUENCE [LARGE SCALE GENOMIC DNA]</scope>
    <source>
        <strain evidence="7 8">RN42</strain>
    </source>
</reference>
<dbReference type="SUPFAM" id="SSF90209">
    <property type="entry name" value="Ran binding protein zinc finger-like"/>
    <property type="match status" value="2"/>
</dbReference>
<evidence type="ECO:0000313" key="8">
    <source>
        <dbReference type="Proteomes" id="UP000275078"/>
    </source>
</evidence>
<dbReference type="InterPro" id="IPR040608">
    <property type="entry name" value="Snf8/Vps36"/>
</dbReference>
<feature type="compositionally biased region" description="Polar residues" evidence="5">
    <location>
        <begin position="187"/>
        <end position="204"/>
    </location>
</feature>
<dbReference type="Pfam" id="PF11605">
    <property type="entry name" value="Vps36_ESCRT-II"/>
    <property type="match status" value="1"/>
</dbReference>
<protein>
    <recommendedName>
        <fullName evidence="4">Vacuolar protein-sorting-associated protein 36</fullName>
    </recommendedName>
    <alternativeName>
        <fullName evidence="4">ESCRT-II complex subunit VPS36</fullName>
    </alternativeName>
</protein>
<dbReference type="InterPro" id="IPR011993">
    <property type="entry name" value="PH-like_dom_sf"/>
</dbReference>
<dbReference type="STRING" id="1160509.A0A3N4HZC0"/>
<dbReference type="GO" id="GO:0043328">
    <property type="term" value="P:protein transport to vacuole involved in ubiquitin-dependent protein catabolic process via the multivesicular body sorting pathway"/>
    <property type="evidence" value="ECO:0007669"/>
    <property type="project" value="UniProtKB-UniRule"/>
</dbReference>
<dbReference type="Gene3D" id="1.10.10.10">
    <property type="entry name" value="Winged helix-like DNA-binding domain superfamily/Winged helix DNA-binding domain"/>
    <property type="match status" value="2"/>
</dbReference>
<evidence type="ECO:0000313" key="7">
    <source>
        <dbReference type="EMBL" id="RPA79215.1"/>
    </source>
</evidence>
<dbReference type="Gene3D" id="2.30.30.380">
    <property type="entry name" value="Zn-finger domain of Sec23/24"/>
    <property type="match status" value="2"/>
</dbReference>
<name>A0A3N4HZC0_ASCIM</name>
<dbReference type="Gene3D" id="2.30.29.30">
    <property type="entry name" value="Pleckstrin-homology domain (PH domain)/Phosphotyrosine-binding domain (PTB)"/>
    <property type="match status" value="1"/>
</dbReference>
<comment type="subunit">
    <text evidence="4">Component of the endosomal sorting complex required for transport II (ESCRT-II).</text>
</comment>
<dbReference type="InterPro" id="IPR037855">
    <property type="entry name" value="Vps36"/>
</dbReference>
<dbReference type="InterPro" id="IPR021648">
    <property type="entry name" value="GLUE_dom"/>
</dbReference>
<comment type="similarity">
    <text evidence="1 4">Belongs to the VPS36 family.</text>
</comment>
<feature type="compositionally biased region" description="Low complexity" evidence="5">
    <location>
        <begin position="93"/>
        <end position="122"/>
    </location>
</feature>
<dbReference type="PROSITE" id="PS51495">
    <property type="entry name" value="GLUE"/>
    <property type="match status" value="1"/>
</dbReference>
<dbReference type="GO" id="GO:0032266">
    <property type="term" value="F:phosphatidylinositol-3-phosphate binding"/>
    <property type="evidence" value="ECO:0007669"/>
    <property type="project" value="UniProtKB-UniRule"/>
</dbReference>
<keyword evidence="4" id="KW-0963">Cytoplasm</keyword>
<keyword evidence="2 4" id="KW-0813">Transport</keyword>
<comment type="function">
    <text evidence="4">Component of the ESCRT-II complex (endosomal sorting complex required for transport II), which is required for multivesicular body (MVB) formation and sorting of endosomal cargo proteins into MVBs.</text>
</comment>